<keyword evidence="4" id="KW-0238">DNA-binding</keyword>
<evidence type="ECO:0000313" key="8">
    <source>
        <dbReference type="EMBL" id="MFC5492841.1"/>
    </source>
</evidence>
<sequence>MQRGERDAAFSEFYAARALALRRVAYVVTRDWHAAEDVTQRAFVKIYRAWPRIERGGLEAYARRAVVNESLTHLGRRRRDVVVESVPDRPAPEPVVPLDLAAALAALPVQQRAVVALRFVDDRSVAETAEALGIAEGTVKSHTSKAIATLRQHIPTLTGGQP</sequence>
<dbReference type="InterPro" id="IPR013324">
    <property type="entry name" value="RNA_pol_sigma_r3/r4-like"/>
</dbReference>
<dbReference type="PANTHER" id="PTHR43133">
    <property type="entry name" value="RNA POLYMERASE ECF-TYPE SIGMA FACTO"/>
    <property type="match status" value="1"/>
</dbReference>
<evidence type="ECO:0000256" key="4">
    <source>
        <dbReference type="ARBA" id="ARBA00023125"/>
    </source>
</evidence>
<keyword evidence="2" id="KW-0805">Transcription regulation</keyword>
<dbReference type="Proteomes" id="UP001595956">
    <property type="component" value="Unassembled WGS sequence"/>
</dbReference>
<protein>
    <submittedName>
        <fullName evidence="8">SigE family RNA polymerase sigma factor</fullName>
    </submittedName>
</protein>
<organism evidence="8 9">
    <name type="scientific">Nocardioides caricicola</name>
    <dbReference type="NCBI Taxonomy" id="634770"/>
    <lineage>
        <taxon>Bacteria</taxon>
        <taxon>Bacillati</taxon>
        <taxon>Actinomycetota</taxon>
        <taxon>Actinomycetes</taxon>
        <taxon>Propionibacteriales</taxon>
        <taxon>Nocardioidaceae</taxon>
        <taxon>Nocardioides</taxon>
    </lineage>
</organism>
<dbReference type="NCBIfam" id="TIGR02983">
    <property type="entry name" value="SigE-fam_strep"/>
    <property type="match status" value="1"/>
</dbReference>
<dbReference type="InterPro" id="IPR013249">
    <property type="entry name" value="RNA_pol_sigma70_r4_t2"/>
</dbReference>
<feature type="domain" description="RNA polymerase sigma-70 region 2" evidence="6">
    <location>
        <begin position="19"/>
        <end position="79"/>
    </location>
</feature>
<gene>
    <name evidence="8" type="ORF">ACFPKY_07010</name>
</gene>
<comment type="caution">
    <text evidence="8">The sequence shown here is derived from an EMBL/GenBank/DDBJ whole genome shotgun (WGS) entry which is preliminary data.</text>
</comment>
<dbReference type="InterPro" id="IPR014325">
    <property type="entry name" value="RNA_pol_sigma-E_actinobac"/>
</dbReference>
<dbReference type="InterPro" id="IPR013325">
    <property type="entry name" value="RNA_pol_sigma_r2"/>
</dbReference>
<dbReference type="Pfam" id="PF04542">
    <property type="entry name" value="Sigma70_r2"/>
    <property type="match status" value="1"/>
</dbReference>
<name>A0ABW0MX31_9ACTN</name>
<reference evidence="9" key="1">
    <citation type="journal article" date="2019" name="Int. J. Syst. Evol. Microbiol.">
        <title>The Global Catalogue of Microorganisms (GCM) 10K type strain sequencing project: providing services to taxonomists for standard genome sequencing and annotation.</title>
        <authorList>
            <consortium name="The Broad Institute Genomics Platform"/>
            <consortium name="The Broad Institute Genome Sequencing Center for Infectious Disease"/>
            <person name="Wu L."/>
            <person name="Ma J."/>
        </authorList>
    </citation>
    <scope>NUCLEOTIDE SEQUENCE [LARGE SCALE GENOMIC DNA]</scope>
    <source>
        <strain evidence="9">KACC 13778</strain>
    </source>
</reference>
<evidence type="ECO:0000256" key="5">
    <source>
        <dbReference type="ARBA" id="ARBA00023163"/>
    </source>
</evidence>
<dbReference type="Gene3D" id="1.10.1740.10">
    <property type="match status" value="1"/>
</dbReference>
<dbReference type="InterPro" id="IPR036388">
    <property type="entry name" value="WH-like_DNA-bd_sf"/>
</dbReference>
<dbReference type="Gene3D" id="1.10.10.10">
    <property type="entry name" value="Winged helix-like DNA-binding domain superfamily/Winged helix DNA-binding domain"/>
    <property type="match status" value="1"/>
</dbReference>
<feature type="domain" description="RNA polymerase sigma factor 70 region 4 type 2" evidence="7">
    <location>
        <begin position="100"/>
        <end position="150"/>
    </location>
</feature>
<dbReference type="PANTHER" id="PTHR43133:SF50">
    <property type="entry name" value="ECF RNA POLYMERASE SIGMA FACTOR SIGM"/>
    <property type="match status" value="1"/>
</dbReference>
<keyword evidence="5" id="KW-0804">Transcription</keyword>
<dbReference type="InterPro" id="IPR039425">
    <property type="entry name" value="RNA_pol_sigma-70-like"/>
</dbReference>
<comment type="similarity">
    <text evidence="1">Belongs to the sigma-70 factor family. ECF subfamily.</text>
</comment>
<evidence type="ECO:0000256" key="3">
    <source>
        <dbReference type="ARBA" id="ARBA00023082"/>
    </source>
</evidence>
<dbReference type="InterPro" id="IPR014284">
    <property type="entry name" value="RNA_pol_sigma-70_dom"/>
</dbReference>
<evidence type="ECO:0000259" key="7">
    <source>
        <dbReference type="Pfam" id="PF08281"/>
    </source>
</evidence>
<dbReference type="Pfam" id="PF08281">
    <property type="entry name" value="Sigma70_r4_2"/>
    <property type="match status" value="1"/>
</dbReference>
<accession>A0ABW0MX31</accession>
<evidence type="ECO:0000256" key="1">
    <source>
        <dbReference type="ARBA" id="ARBA00010641"/>
    </source>
</evidence>
<dbReference type="NCBIfam" id="TIGR02937">
    <property type="entry name" value="sigma70-ECF"/>
    <property type="match status" value="1"/>
</dbReference>
<dbReference type="SUPFAM" id="SSF88946">
    <property type="entry name" value="Sigma2 domain of RNA polymerase sigma factors"/>
    <property type="match status" value="1"/>
</dbReference>
<evidence type="ECO:0000313" key="9">
    <source>
        <dbReference type="Proteomes" id="UP001595956"/>
    </source>
</evidence>
<evidence type="ECO:0000256" key="2">
    <source>
        <dbReference type="ARBA" id="ARBA00023015"/>
    </source>
</evidence>
<keyword evidence="9" id="KW-1185">Reference proteome</keyword>
<dbReference type="RefSeq" id="WP_345171392.1">
    <property type="nucleotide sequence ID" value="NZ_BAABFQ010000003.1"/>
</dbReference>
<dbReference type="InterPro" id="IPR007627">
    <property type="entry name" value="RNA_pol_sigma70_r2"/>
</dbReference>
<proteinExistence type="inferred from homology"/>
<evidence type="ECO:0000259" key="6">
    <source>
        <dbReference type="Pfam" id="PF04542"/>
    </source>
</evidence>
<dbReference type="EMBL" id="JBHSMD010000002">
    <property type="protein sequence ID" value="MFC5492841.1"/>
    <property type="molecule type" value="Genomic_DNA"/>
</dbReference>
<keyword evidence="3" id="KW-0731">Sigma factor</keyword>
<dbReference type="SUPFAM" id="SSF88659">
    <property type="entry name" value="Sigma3 and sigma4 domains of RNA polymerase sigma factors"/>
    <property type="match status" value="1"/>
</dbReference>